<dbReference type="RefSeq" id="WP_114512082.1">
    <property type="nucleotide sequence ID" value="NZ_QPMK01000015.1"/>
</dbReference>
<comment type="caution">
    <text evidence="3">The sequence shown here is derived from an EMBL/GenBank/DDBJ whole genome shotgun (WGS) entry which is preliminary data.</text>
</comment>
<dbReference type="Gene3D" id="2.40.30.170">
    <property type="match status" value="1"/>
</dbReference>
<dbReference type="InterPro" id="IPR006143">
    <property type="entry name" value="RND_pump_MFP"/>
</dbReference>
<reference evidence="3 4" key="1">
    <citation type="submission" date="2018-07" db="EMBL/GenBank/DDBJ databases">
        <title>Thalassococcus profundi sp. nov., a marine bacterium isolated from deep seawater of Okinawa Trough.</title>
        <authorList>
            <person name="Yu M."/>
        </authorList>
    </citation>
    <scope>NUCLEOTIDE SEQUENCE [LARGE SCALE GENOMIC DNA]</scope>
    <source>
        <strain evidence="3 4">WRAS1</strain>
    </source>
</reference>
<dbReference type="OrthoDB" id="9791520at2"/>
<gene>
    <name evidence="3" type="ORF">DU478_16545</name>
</gene>
<evidence type="ECO:0000256" key="1">
    <source>
        <dbReference type="ARBA" id="ARBA00009477"/>
    </source>
</evidence>
<dbReference type="PANTHER" id="PTHR30469:SF15">
    <property type="entry name" value="HLYD FAMILY OF SECRETION PROTEINS"/>
    <property type="match status" value="1"/>
</dbReference>
<dbReference type="AlphaFoldDB" id="A0A369TQ10"/>
<name>A0A369TQ10_9RHOB</name>
<dbReference type="Gene3D" id="1.10.287.470">
    <property type="entry name" value="Helix hairpin bin"/>
    <property type="match status" value="1"/>
</dbReference>
<protein>
    <submittedName>
        <fullName evidence="3">Efflux RND transporter periplasmic adaptor subunit</fullName>
    </submittedName>
</protein>
<evidence type="ECO:0000313" key="3">
    <source>
        <dbReference type="EMBL" id="RDD65046.1"/>
    </source>
</evidence>
<sequence>MAAALTVHSVQTAAAQSEVDCVLEPAARVTISAKAEGTIREIPVGRGDLVEKGDLLVRLDAELESLQLELAQARAESDLDLRGQRERLLLRQKEYDRVEQLSQRNIAATSALDDAGIELSLTELALEQAKFDRKLAAIEVRQAQALLDRRSVQSPLTGRVVAVDAAVGEFANEQTSIMEIVQTDPIHVEVFAPGELFGRITEGEIHEVVLMPPLDGRFNATVAVVDRLFDTASGTFGVRLEIDNPKSIVPSGARCRILFGAG</sequence>
<comment type="similarity">
    <text evidence="1">Belongs to the membrane fusion protein (MFP) (TC 8.A.1) family.</text>
</comment>
<dbReference type="Gene3D" id="2.40.50.100">
    <property type="match status" value="1"/>
</dbReference>
<dbReference type="PANTHER" id="PTHR30469">
    <property type="entry name" value="MULTIDRUG RESISTANCE PROTEIN MDTA"/>
    <property type="match status" value="1"/>
</dbReference>
<dbReference type="EMBL" id="QPMK01000015">
    <property type="protein sequence ID" value="RDD65046.1"/>
    <property type="molecule type" value="Genomic_DNA"/>
</dbReference>
<dbReference type="SUPFAM" id="SSF111369">
    <property type="entry name" value="HlyD-like secretion proteins"/>
    <property type="match status" value="1"/>
</dbReference>
<organism evidence="3 4">
    <name type="scientific">Thalassococcus profundi</name>
    <dbReference type="NCBI Taxonomy" id="2282382"/>
    <lineage>
        <taxon>Bacteria</taxon>
        <taxon>Pseudomonadati</taxon>
        <taxon>Pseudomonadota</taxon>
        <taxon>Alphaproteobacteria</taxon>
        <taxon>Rhodobacterales</taxon>
        <taxon>Roseobacteraceae</taxon>
        <taxon>Thalassococcus</taxon>
    </lineage>
</organism>
<dbReference type="InterPro" id="IPR058647">
    <property type="entry name" value="BSH_CzcB-like"/>
</dbReference>
<evidence type="ECO:0000259" key="2">
    <source>
        <dbReference type="Pfam" id="PF25973"/>
    </source>
</evidence>
<evidence type="ECO:0000313" key="4">
    <source>
        <dbReference type="Proteomes" id="UP000253977"/>
    </source>
</evidence>
<dbReference type="GO" id="GO:1990281">
    <property type="term" value="C:efflux pump complex"/>
    <property type="evidence" value="ECO:0007669"/>
    <property type="project" value="TreeGrafter"/>
</dbReference>
<accession>A0A369TQ10</accession>
<dbReference type="NCBIfam" id="TIGR01730">
    <property type="entry name" value="RND_mfp"/>
    <property type="match status" value="1"/>
</dbReference>
<feature type="domain" description="CzcB-like barrel-sandwich hybrid" evidence="2">
    <location>
        <begin position="29"/>
        <end position="180"/>
    </location>
</feature>
<dbReference type="Proteomes" id="UP000253977">
    <property type="component" value="Unassembled WGS sequence"/>
</dbReference>
<keyword evidence="4" id="KW-1185">Reference proteome</keyword>
<dbReference type="Pfam" id="PF25973">
    <property type="entry name" value="BSH_CzcB"/>
    <property type="match status" value="1"/>
</dbReference>
<dbReference type="GO" id="GO:0015562">
    <property type="term" value="F:efflux transmembrane transporter activity"/>
    <property type="evidence" value="ECO:0007669"/>
    <property type="project" value="TreeGrafter"/>
</dbReference>
<proteinExistence type="inferred from homology"/>